<keyword evidence="3 6" id="KW-0808">Transferase</keyword>
<dbReference type="PROSITE" id="PS00444">
    <property type="entry name" value="POLYPRENYL_SYNTHASE_2"/>
    <property type="match status" value="1"/>
</dbReference>
<name>A0A840P2S4_9ACTN</name>
<dbReference type="InterPro" id="IPR000092">
    <property type="entry name" value="Polyprenyl_synt"/>
</dbReference>
<comment type="similarity">
    <text evidence="2 6">Belongs to the FPP/GGPP synthase family.</text>
</comment>
<dbReference type="GO" id="GO:0046872">
    <property type="term" value="F:metal ion binding"/>
    <property type="evidence" value="ECO:0007669"/>
    <property type="project" value="UniProtKB-KW"/>
</dbReference>
<keyword evidence="5" id="KW-0460">Magnesium</keyword>
<dbReference type="Gene3D" id="1.10.600.10">
    <property type="entry name" value="Farnesyl Diphosphate Synthase"/>
    <property type="match status" value="1"/>
</dbReference>
<proteinExistence type="inferred from homology"/>
<evidence type="ECO:0000256" key="6">
    <source>
        <dbReference type="RuleBase" id="RU004466"/>
    </source>
</evidence>
<dbReference type="CDD" id="cd00685">
    <property type="entry name" value="Trans_IPPS_HT"/>
    <property type="match status" value="1"/>
</dbReference>
<comment type="cofactor">
    <cofactor evidence="1">
        <name>Mg(2+)</name>
        <dbReference type="ChEBI" id="CHEBI:18420"/>
    </cofactor>
</comment>
<dbReference type="InterPro" id="IPR033749">
    <property type="entry name" value="Polyprenyl_synt_CS"/>
</dbReference>
<dbReference type="GO" id="GO:0000010">
    <property type="term" value="F:heptaprenyl diphosphate synthase activity"/>
    <property type="evidence" value="ECO:0007669"/>
    <property type="project" value="UniProtKB-EC"/>
</dbReference>
<sequence length="334" mass="35388">MSRSALEQLAPADDNLAGGLKEAMTSFEAHLREVAVDSSEPLIREAAVHLIDAGGKRWRPLLVFLGARFGDPDAPQVRTAAVSVELLHVASLYHDDVMDEAPMRHNVPSAHVRYGNKVAILVGDHLFARAASISIDLGDEARRAQSLAFERLVRGQVREAEGPRPGEDPADHYVSVVRDKSASLIALSVRLGGICSGADPGTIKALTAYGEALGVAFQLSDDLIDIMSEVDRSGKAAGTDLRAGLTTLPMLYAVGEGDAGARRLGEILRSGPVTDPALHAEALDLLRGSPAMDRAREEAERYAAEARAAVAALPDSPARDALDSLCDLAVRRAA</sequence>
<dbReference type="PANTHER" id="PTHR12001:SF69">
    <property type="entry name" value="ALL TRANS-POLYPRENYL-DIPHOSPHATE SYNTHASE PDSS1"/>
    <property type="match status" value="1"/>
</dbReference>
<dbReference type="Proteomes" id="UP000578449">
    <property type="component" value="Unassembled WGS sequence"/>
</dbReference>
<accession>A0A840P2S4</accession>
<keyword evidence="8" id="KW-1185">Reference proteome</keyword>
<dbReference type="SUPFAM" id="SSF48576">
    <property type="entry name" value="Terpenoid synthases"/>
    <property type="match status" value="1"/>
</dbReference>
<dbReference type="PANTHER" id="PTHR12001">
    <property type="entry name" value="GERANYLGERANYL PYROPHOSPHATE SYNTHASE"/>
    <property type="match status" value="1"/>
</dbReference>
<dbReference type="AlphaFoldDB" id="A0A840P2S4"/>
<evidence type="ECO:0000256" key="4">
    <source>
        <dbReference type="ARBA" id="ARBA00022723"/>
    </source>
</evidence>
<organism evidence="7 8">
    <name type="scientific">Thermocatellispora tengchongensis</name>
    <dbReference type="NCBI Taxonomy" id="1073253"/>
    <lineage>
        <taxon>Bacteria</taxon>
        <taxon>Bacillati</taxon>
        <taxon>Actinomycetota</taxon>
        <taxon>Actinomycetes</taxon>
        <taxon>Streptosporangiales</taxon>
        <taxon>Streptosporangiaceae</taxon>
        <taxon>Thermocatellispora</taxon>
    </lineage>
</organism>
<dbReference type="SFLD" id="SFLDS00005">
    <property type="entry name" value="Isoprenoid_Synthase_Type_I"/>
    <property type="match status" value="1"/>
</dbReference>
<evidence type="ECO:0000256" key="3">
    <source>
        <dbReference type="ARBA" id="ARBA00022679"/>
    </source>
</evidence>
<protein>
    <submittedName>
        <fullName evidence="7">Heptaprenyl diphosphate synthase</fullName>
        <ecNumber evidence="7">2.5.1.30</ecNumber>
    </submittedName>
</protein>
<evidence type="ECO:0000256" key="2">
    <source>
        <dbReference type="ARBA" id="ARBA00006706"/>
    </source>
</evidence>
<reference evidence="7 8" key="1">
    <citation type="submission" date="2020-08" db="EMBL/GenBank/DDBJ databases">
        <title>Genomic Encyclopedia of Type Strains, Phase IV (KMG-IV): sequencing the most valuable type-strain genomes for metagenomic binning, comparative biology and taxonomic classification.</title>
        <authorList>
            <person name="Goeker M."/>
        </authorList>
    </citation>
    <scope>NUCLEOTIDE SEQUENCE [LARGE SCALE GENOMIC DNA]</scope>
    <source>
        <strain evidence="7 8">DSM 45615</strain>
    </source>
</reference>
<dbReference type="InterPro" id="IPR008949">
    <property type="entry name" value="Isoprenoid_synthase_dom_sf"/>
</dbReference>
<dbReference type="EMBL" id="JACHGN010000004">
    <property type="protein sequence ID" value="MBB5132223.1"/>
    <property type="molecule type" value="Genomic_DNA"/>
</dbReference>
<evidence type="ECO:0000313" key="8">
    <source>
        <dbReference type="Proteomes" id="UP000578449"/>
    </source>
</evidence>
<comment type="caution">
    <text evidence="7">The sequence shown here is derived from an EMBL/GenBank/DDBJ whole genome shotgun (WGS) entry which is preliminary data.</text>
</comment>
<gene>
    <name evidence="7" type="ORF">HNP84_001939</name>
</gene>
<dbReference type="Pfam" id="PF00348">
    <property type="entry name" value="polyprenyl_synt"/>
    <property type="match status" value="1"/>
</dbReference>
<evidence type="ECO:0000313" key="7">
    <source>
        <dbReference type="EMBL" id="MBB5132223.1"/>
    </source>
</evidence>
<dbReference type="GO" id="GO:0008299">
    <property type="term" value="P:isoprenoid biosynthetic process"/>
    <property type="evidence" value="ECO:0007669"/>
    <property type="project" value="InterPro"/>
</dbReference>
<dbReference type="SFLD" id="SFLDG01017">
    <property type="entry name" value="Polyprenyl_Transferase_Like"/>
    <property type="match status" value="1"/>
</dbReference>
<evidence type="ECO:0000256" key="5">
    <source>
        <dbReference type="ARBA" id="ARBA00022842"/>
    </source>
</evidence>
<keyword evidence="4" id="KW-0479">Metal-binding</keyword>
<dbReference type="RefSeq" id="WP_185049078.1">
    <property type="nucleotide sequence ID" value="NZ_BAABIX010000048.1"/>
</dbReference>
<evidence type="ECO:0000256" key="1">
    <source>
        <dbReference type="ARBA" id="ARBA00001946"/>
    </source>
</evidence>
<dbReference type="EC" id="2.5.1.30" evidence="7"/>